<proteinExistence type="predicted"/>
<keyword evidence="2" id="KW-1185">Reference proteome</keyword>
<name>A0ABV0R9W2_9TELE</name>
<dbReference type="EMBL" id="JAHRIN010036386">
    <property type="protein sequence ID" value="MEQ2204443.1"/>
    <property type="molecule type" value="Genomic_DNA"/>
</dbReference>
<gene>
    <name evidence="1" type="ORF">XENOCAPTIV_013303</name>
</gene>
<evidence type="ECO:0000313" key="1">
    <source>
        <dbReference type="EMBL" id="MEQ2204443.1"/>
    </source>
</evidence>
<organism evidence="1 2">
    <name type="scientific">Xenoophorus captivus</name>
    <dbReference type="NCBI Taxonomy" id="1517983"/>
    <lineage>
        <taxon>Eukaryota</taxon>
        <taxon>Metazoa</taxon>
        <taxon>Chordata</taxon>
        <taxon>Craniata</taxon>
        <taxon>Vertebrata</taxon>
        <taxon>Euteleostomi</taxon>
        <taxon>Actinopterygii</taxon>
        <taxon>Neopterygii</taxon>
        <taxon>Teleostei</taxon>
        <taxon>Neoteleostei</taxon>
        <taxon>Acanthomorphata</taxon>
        <taxon>Ovalentaria</taxon>
        <taxon>Atherinomorphae</taxon>
        <taxon>Cyprinodontiformes</taxon>
        <taxon>Goodeidae</taxon>
        <taxon>Xenoophorus</taxon>
    </lineage>
</organism>
<reference evidence="1 2" key="1">
    <citation type="submission" date="2021-06" db="EMBL/GenBank/DDBJ databases">
        <authorList>
            <person name="Palmer J.M."/>
        </authorList>
    </citation>
    <scope>NUCLEOTIDE SEQUENCE [LARGE SCALE GENOMIC DNA]</scope>
    <source>
        <strain evidence="1 2">XC_2019</strain>
        <tissue evidence="1">Muscle</tissue>
    </source>
</reference>
<sequence>VQFSCDQVFADGGYRDAEQTPKLHGDNLGRVLKQLAILSGLDSFSHSVVRAFPSLSLVHDPEVFAESCFLRHHDIRDQCLVDESSQQATGVSLLFVQAHAHVSLWSIQTQRNCWWRTLLLCRSTGTLRI</sequence>
<dbReference type="Proteomes" id="UP001434883">
    <property type="component" value="Unassembled WGS sequence"/>
</dbReference>
<evidence type="ECO:0000313" key="2">
    <source>
        <dbReference type="Proteomes" id="UP001434883"/>
    </source>
</evidence>
<comment type="caution">
    <text evidence="1">The sequence shown here is derived from an EMBL/GenBank/DDBJ whole genome shotgun (WGS) entry which is preliminary data.</text>
</comment>
<feature type="non-terminal residue" evidence="1">
    <location>
        <position position="1"/>
    </location>
</feature>
<accession>A0ABV0R9W2</accession>
<protein>
    <submittedName>
        <fullName evidence="1">Uncharacterized protein</fullName>
    </submittedName>
</protein>